<dbReference type="Gene3D" id="3.40.1180.10">
    <property type="entry name" value="Decaprenyl diphosphate synthase-like"/>
    <property type="match status" value="1"/>
</dbReference>
<evidence type="ECO:0000256" key="4">
    <source>
        <dbReference type="RuleBase" id="RU363018"/>
    </source>
</evidence>
<name>A8Q1P2_MALGO</name>
<evidence type="ECO:0000256" key="2">
    <source>
        <dbReference type="ARBA" id="ARBA00022679"/>
    </source>
</evidence>
<dbReference type="FunCoup" id="A8Q1P2">
    <property type="interactions" value="342"/>
</dbReference>
<dbReference type="InterPro" id="IPR036424">
    <property type="entry name" value="UPP_synth-like_sf"/>
</dbReference>
<dbReference type="NCBIfam" id="TIGR00055">
    <property type="entry name" value="uppS"/>
    <property type="match status" value="1"/>
</dbReference>
<dbReference type="Pfam" id="PF01255">
    <property type="entry name" value="Prenyltransf"/>
    <property type="match status" value="1"/>
</dbReference>
<protein>
    <recommendedName>
        <fullName evidence="4">Alkyl transferase</fullName>
        <ecNumber evidence="4">2.5.1.-</ecNumber>
    </recommendedName>
</protein>
<dbReference type="CDD" id="cd00475">
    <property type="entry name" value="Cis_IPPS"/>
    <property type="match status" value="1"/>
</dbReference>
<evidence type="ECO:0000313" key="6">
    <source>
        <dbReference type="EMBL" id="EDP43605.1"/>
    </source>
</evidence>
<evidence type="ECO:0000256" key="1">
    <source>
        <dbReference type="ARBA" id="ARBA00005432"/>
    </source>
</evidence>
<keyword evidence="2 4" id="KW-0808">Transferase</keyword>
<dbReference type="OMA" id="FDRRDLW"/>
<dbReference type="RefSeq" id="XP_001730819.1">
    <property type="nucleotide sequence ID" value="XM_001730767.1"/>
</dbReference>
<dbReference type="InterPro" id="IPR001441">
    <property type="entry name" value="UPP_synth-like"/>
</dbReference>
<dbReference type="OrthoDB" id="4173905at2759"/>
<sequence>MVHGGRQVAGPATENKTEDGSEGVENRAGSKLPAKHMAYAWLVSAWDRAISFILQQTMYSLSTGPLPRHIAFIMDGNRRWSRAHNMRVQEGHLKGFEALKRVLDLCLSLQRIEVVTVYAFAIDNFKRDPDEVHALMELARTRLLELYEHSDFVARHSICIRVVGHREYLPPSVQETARRVEEATQHNTGPTLNICMPYASQAEICHAAQQATKNSQQLTPASLSSHLMVPDDPPVDILVRTSRVSRLSDFLLWQSNEHTQMHFVDQYWPMFGACDLIPILLEYQRAQTHRG</sequence>
<dbReference type="VEuPathDB" id="FungiDB:MGL_1818"/>
<dbReference type="Proteomes" id="UP000008837">
    <property type="component" value="Unassembled WGS sequence"/>
</dbReference>
<reference evidence="6 7" key="1">
    <citation type="journal article" date="2007" name="Proc. Natl. Acad. Sci. U.S.A.">
        <title>Dandruff-associated Malassezia genomes reveal convergent and divergent virulence traits shared with plant and human fungal pathogens.</title>
        <authorList>
            <person name="Xu J."/>
            <person name="Saunders C.W."/>
            <person name="Hu P."/>
            <person name="Grant R.A."/>
            <person name="Boekhout T."/>
            <person name="Kuramae E.E."/>
            <person name="Kronstad J.W."/>
            <person name="Deangelis Y.M."/>
            <person name="Reeder N.L."/>
            <person name="Johnstone K.R."/>
            <person name="Leland M."/>
            <person name="Fieno A.M."/>
            <person name="Begley W.M."/>
            <person name="Sun Y."/>
            <person name="Lacey M.P."/>
            <person name="Chaudhary T."/>
            <person name="Keough T."/>
            <person name="Chu L."/>
            <person name="Sears R."/>
            <person name="Yuan B."/>
            <person name="Dawson T.L.Jr."/>
        </authorList>
    </citation>
    <scope>NUCLEOTIDE SEQUENCE [LARGE SCALE GENOMIC DNA]</scope>
    <source>
        <strain evidence="7">ATCC MYA-4612 / CBS 7966</strain>
    </source>
</reference>
<dbReference type="FunFam" id="3.40.1180.10:FF:000005">
    <property type="entry name" value="Alkyl transferase"/>
    <property type="match status" value="1"/>
</dbReference>
<dbReference type="AlphaFoldDB" id="A8Q1P2"/>
<accession>A8Q1P2</accession>
<dbReference type="PANTHER" id="PTHR10291:SF43">
    <property type="entry name" value="DEHYDRODOLICHYL DIPHOSPHATE SYNTHASE COMPLEX SUBUNIT DHDDS"/>
    <property type="match status" value="1"/>
</dbReference>
<comment type="caution">
    <text evidence="6">The sequence shown here is derived from an EMBL/GenBank/DDBJ whole genome shotgun (WGS) entry which is preliminary data.</text>
</comment>
<dbReference type="GO" id="GO:0005811">
    <property type="term" value="C:lipid droplet"/>
    <property type="evidence" value="ECO:0007669"/>
    <property type="project" value="TreeGrafter"/>
</dbReference>
<organism evidence="6 7">
    <name type="scientific">Malassezia globosa (strain ATCC MYA-4612 / CBS 7966)</name>
    <name type="common">Dandruff-associated fungus</name>
    <dbReference type="NCBI Taxonomy" id="425265"/>
    <lineage>
        <taxon>Eukaryota</taxon>
        <taxon>Fungi</taxon>
        <taxon>Dikarya</taxon>
        <taxon>Basidiomycota</taxon>
        <taxon>Ustilaginomycotina</taxon>
        <taxon>Malasseziomycetes</taxon>
        <taxon>Malasseziales</taxon>
        <taxon>Malasseziaceae</taxon>
        <taxon>Malassezia</taxon>
    </lineage>
</organism>
<feature type="region of interest" description="Disordered" evidence="5">
    <location>
        <begin position="1"/>
        <end position="29"/>
    </location>
</feature>
<evidence type="ECO:0000313" key="7">
    <source>
        <dbReference type="Proteomes" id="UP000008837"/>
    </source>
</evidence>
<dbReference type="GO" id="GO:0045547">
    <property type="term" value="F:ditrans,polycis-polyprenyl diphosphate synthase [(2E,6E)-farnesyl diphosphate specific] activity"/>
    <property type="evidence" value="ECO:0007669"/>
    <property type="project" value="TreeGrafter"/>
</dbReference>
<dbReference type="KEGG" id="mgl:MGL_1818"/>
<dbReference type="STRING" id="425265.A8Q1P2"/>
<dbReference type="GO" id="GO:0016094">
    <property type="term" value="P:polyprenol biosynthetic process"/>
    <property type="evidence" value="ECO:0007669"/>
    <property type="project" value="TreeGrafter"/>
</dbReference>
<dbReference type="PANTHER" id="PTHR10291">
    <property type="entry name" value="DEHYDRODOLICHYL DIPHOSPHATE SYNTHASE FAMILY MEMBER"/>
    <property type="match status" value="1"/>
</dbReference>
<dbReference type="GO" id="GO:0016020">
    <property type="term" value="C:membrane"/>
    <property type="evidence" value="ECO:0007669"/>
    <property type="project" value="TreeGrafter"/>
</dbReference>
<evidence type="ECO:0000256" key="3">
    <source>
        <dbReference type="ARBA" id="ARBA00022842"/>
    </source>
</evidence>
<dbReference type="EC" id="2.5.1.-" evidence="4"/>
<dbReference type="GO" id="GO:1904423">
    <property type="term" value="C:dehydrodolichyl diphosphate synthase complex"/>
    <property type="evidence" value="ECO:0007669"/>
    <property type="project" value="TreeGrafter"/>
</dbReference>
<dbReference type="InParanoid" id="A8Q1P2"/>
<keyword evidence="7" id="KW-1185">Reference proteome</keyword>
<dbReference type="GO" id="GO:0005783">
    <property type="term" value="C:endoplasmic reticulum"/>
    <property type="evidence" value="ECO:0007669"/>
    <property type="project" value="TreeGrafter"/>
</dbReference>
<dbReference type="GeneID" id="5855126"/>
<keyword evidence="3" id="KW-0460">Magnesium</keyword>
<proteinExistence type="inferred from homology"/>
<dbReference type="HAMAP" id="MF_01139">
    <property type="entry name" value="ISPT"/>
    <property type="match status" value="1"/>
</dbReference>
<gene>
    <name evidence="6" type="ORF">MGL_1818</name>
</gene>
<comment type="similarity">
    <text evidence="1 4">Belongs to the UPP synthase family.</text>
</comment>
<dbReference type="EMBL" id="AAYY01000006">
    <property type="protein sequence ID" value="EDP43605.1"/>
    <property type="molecule type" value="Genomic_DNA"/>
</dbReference>
<dbReference type="SUPFAM" id="SSF64005">
    <property type="entry name" value="Undecaprenyl diphosphate synthase"/>
    <property type="match status" value="1"/>
</dbReference>
<evidence type="ECO:0000256" key="5">
    <source>
        <dbReference type="SAM" id="MobiDB-lite"/>
    </source>
</evidence>